<keyword evidence="11" id="KW-1185">Reference proteome</keyword>
<dbReference type="Gene3D" id="1.20.1640.10">
    <property type="entry name" value="Multidrug efflux transporter AcrB transmembrane domain"/>
    <property type="match status" value="2"/>
</dbReference>
<feature type="transmembrane region" description="Helical" evidence="9">
    <location>
        <begin position="737"/>
        <end position="756"/>
    </location>
</feature>
<dbReference type="GO" id="GO:0005119">
    <property type="term" value="F:smoothened binding"/>
    <property type="evidence" value="ECO:0007669"/>
    <property type="project" value="TreeGrafter"/>
</dbReference>
<sequence>MASDLSVPGAGVFGDLPPSYTRSPPAVNSDLLRRPSYCHAAFALKQISKGKAVGQKAPLWIRARFQALLFSLGCHIQRHCGKVLFIGLLVFGALSVGLRVAAIETDIERLWVEAGSRVSRELRYTKEKQGEESVFTSQMLIQTPKQEGTNILTQEALLLHLDAALSASKVQVSLYGKSWDLNKICFKSGVPIIENVMIERMIDKLFPCMIVTPLDCFWEGSKLQGGSAYLPGMPDIQWMNLDPLKLMEELSQFTSLEGFKEMLDKAQVGHAYMNRPCLDPNDPDCPHSAPNKDLRQSPDIAAELQGGCHGFSKKFMHWQEELILGERVKDSQSSLLSAEALQTMFLLMSPKQLYEHFKDDYEIHDINWNEEKATAILESWQRKFVEVVHGSIPQNSSSSIHAFSTTTLNDIMKSFSDVSVIRVAGGYLLMLAYACVTMLRWDCAKSQGAVGLAGVLLVALSVAAGLGLCSLLGLSFNAATTQVLPFLALGIGVDDMFLLAHSFTETGSNIPFKERTGDCLRRTGTSVALTSINNMIAFFMAALVPIPALRAFSLQAAIVVVFNFAMVLLIFPAILSLDLHRREDKRLDILCCFYSPCSSRVIHIQPQEFSDANDNHTHAPATPTYTGSTITTSTHITTTVQAFTQCDAAGQHIVTILPPTSQISTSPPSVVVSPNTADQYGSQLFTPSSSTRDLLAQVEEPKEGRECVPLPFFRWNLSSFAREKYAPLLLKPETKTVVVVVFVALLSLSLYGTTMVHDGLYLTDIVPRDTKEYDFISAQFKYFSFYNMYLVTMDGFDYARSQRELLQLHNAFNSVKYVVRDSDQKLPRMWLHYFQDWLRGLQATFDADWAAGRITHDSYRNGTEDGALAYKLLIQTGSKKEPFNYSQLTSRRLVDDEGLIPPEVFYIYLTVWVSNDPLGYAASQANFYPHPREWIHDKYDTTGENLRIPAAEPLEFAQFPFYLNGLRQASDFIEGIESVRAICEEFTRKGIYNYPNGYPFLFWEQYIGLRHWFLLSVSVVLACTFLVCAILLLNPWTAGVIVFVLAMMTVELFGIMGLIGIKLSAIPVVILIASVGIGVEFTVHIALGFLTAIGDRNTRSAVALEHMFAPVIDGAISTLLGVLMLAGSEFDFIMRYFFAVLAILTILGILNGLVLLPVLLSIIGPPPEVTPANNASRLSNPSPEPLPPPMNHHGYYAGHNPRGVRQAFAESSDSEYYSETTTTSGIGEEEYKYCNRNSYISPPAQPPTSHILLEASKNPSFPKLTVVKPFSDSPSAATQKDNLDEPSQNAVNSVSSQITRWDNKHEYQGPRRQHLPNDRTHCSGRTTHCGPRPQQGRGPQQNRTKAPAHSAGALQRANNAVTMVTATASVTVAVHPSLPGSYRGYMHKGFEDSESDSFEETKRTSQCYEKAKRSSKRDSLELQDLEPIEKNQHQANQVLGGSRIQAAKDC</sequence>
<dbReference type="RefSeq" id="XP_030630238.1">
    <property type="nucleotide sequence ID" value="XM_030774378.1"/>
</dbReference>
<dbReference type="FunCoup" id="A0A6J2VEJ5">
    <property type="interactions" value="397"/>
</dbReference>
<evidence type="ECO:0000256" key="5">
    <source>
        <dbReference type="ARBA" id="ARBA00023136"/>
    </source>
</evidence>
<accession>A0A6J2VEJ5</accession>
<gene>
    <name evidence="12" type="primary">ptch2</name>
</gene>
<dbReference type="InterPro" id="IPR004766">
    <property type="entry name" value="TM_rcpt_patched"/>
</dbReference>
<feature type="transmembrane region" description="Helical" evidence="9">
    <location>
        <begin position="552"/>
        <end position="577"/>
    </location>
</feature>
<dbReference type="GO" id="GO:0005886">
    <property type="term" value="C:plasma membrane"/>
    <property type="evidence" value="ECO:0007669"/>
    <property type="project" value="TreeGrafter"/>
</dbReference>
<feature type="compositionally biased region" description="Low complexity" evidence="8">
    <location>
        <begin position="1330"/>
        <end position="1343"/>
    </location>
</feature>
<dbReference type="OrthoDB" id="5873834at2759"/>
<comment type="similarity">
    <text evidence="2">Belongs to the patched family.</text>
</comment>
<feature type="transmembrane region" description="Helical" evidence="9">
    <location>
        <begin position="451"/>
        <end position="476"/>
    </location>
</feature>
<feature type="transmembrane region" description="Helical" evidence="9">
    <location>
        <begin position="1039"/>
        <end position="1061"/>
    </location>
</feature>
<organism evidence="11 12">
    <name type="scientific">Chanos chanos</name>
    <name type="common">Milkfish</name>
    <name type="synonym">Mugil chanos</name>
    <dbReference type="NCBI Taxonomy" id="29144"/>
    <lineage>
        <taxon>Eukaryota</taxon>
        <taxon>Metazoa</taxon>
        <taxon>Chordata</taxon>
        <taxon>Craniata</taxon>
        <taxon>Vertebrata</taxon>
        <taxon>Euteleostomi</taxon>
        <taxon>Actinopterygii</taxon>
        <taxon>Neopterygii</taxon>
        <taxon>Teleostei</taxon>
        <taxon>Ostariophysi</taxon>
        <taxon>Gonorynchiformes</taxon>
        <taxon>Chanidae</taxon>
        <taxon>Chanos</taxon>
    </lineage>
</organism>
<feature type="compositionally biased region" description="Polar residues" evidence="8">
    <location>
        <begin position="1272"/>
        <end position="1300"/>
    </location>
</feature>
<evidence type="ECO:0000256" key="7">
    <source>
        <dbReference type="ARBA" id="ARBA00023180"/>
    </source>
</evidence>
<dbReference type="GO" id="GO:0097108">
    <property type="term" value="F:hedgehog family protein binding"/>
    <property type="evidence" value="ECO:0007669"/>
    <property type="project" value="TreeGrafter"/>
</dbReference>
<evidence type="ECO:0000256" key="6">
    <source>
        <dbReference type="ARBA" id="ARBA00023170"/>
    </source>
</evidence>
<evidence type="ECO:0000259" key="10">
    <source>
        <dbReference type="PROSITE" id="PS50156"/>
    </source>
</evidence>
<feature type="region of interest" description="Disordered" evidence="8">
    <location>
        <begin position="1393"/>
        <end position="1450"/>
    </location>
</feature>
<feature type="transmembrane region" description="Helical" evidence="9">
    <location>
        <begin position="1107"/>
        <end position="1126"/>
    </location>
</feature>
<reference evidence="12" key="1">
    <citation type="submission" date="2025-08" db="UniProtKB">
        <authorList>
            <consortium name="RefSeq"/>
        </authorList>
    </citation>
    <scope>IDENTIFICATION</scope>
</reference>
<dbReference type="Pfam" id="PF12349">
    <property type="entry name" value="Sterol-sensing"/>
    <property type="match status" value="1"/>
</dbReference>
<evidence type="ECO:0000313" key="12">
    <source>
        <dbReference type="RefSeq" id="XP_030630238.1"/>
    </source>
</evidence>
<evidence type="ECO:0000256" key="3">
    <source>
        <dbReference type="ARBA" id="ARBA00022692"/>
    </source>
</evidence>
<keyword evidence="5 9" id="KW-0472">Membrane</keyword>
<feature type="region of interest" description="Disordered" evidence="8">
    <location>
        <begin position="1271"/>
        <end position="1353"/>
    </location>
</feature>
<proteinExistence type="inferred from homology"/>
<keyword evidence="6" id="KW-0675">Receptor</keyword>
<feature type="transmembrane region" description="Helical" evidence="9">
    <location>
        <begin position="482"/>
        <end position="503"/>
    </location>
</feature>
<dbReference type="GO" id="GO:0045879">
    <property type="term" value="P:negative regulation of smoothened signaling pathway"/>
    <property type="evidence" value="ECO:0007669"/>
    <property type="project" value="TreeGrafter"/>
</dbReference>
<dbReference type="NCBIfam" id="TIGR00918">
    <property type="entry name" value="2A060602"/>
    <property type="match status" value="1"/>
</dbReference>
<name>A0A6J2VEJ5_CHACN</name>
<keyword evidence="7" id="KW-0325">Glycoprotein</keyword>
<dbReference type="PANTHER" id="PTHR46022:SF3">
    <property type="entry name" value="PROTEIN PATCHED HOMOLOG 2"/>
    <property type="match status" value="1"/>
</dbReference>
<dbReference type="GO" id="GO:0008158">
    <property type="term" value="F:hedgehog receptor activity"/>
    <property type="evidence" value="ECO:0007669"/>
    <property type="project" value="InterPro"/>
</dbReference>
<evidence type="ECO:0000256" key="2">
    <source>
        <dbReference type="ARBA" id="ARBA00005585"/>
    </source>
</evidence>
<protein>
    <submittedName>
        <fullName evidence="12">Protein patched homolog 1</fullName>
    </submittedName>
</protein>
<dbReference type="CTD" id="8643"/>
<feature type="transmembrane region" description="Helical" evidence="9">
    <location>
        <begin position="420"/>
        <end position="439"/>
    </location>
</feature>
<keyword evidence="3 9" id="KW-0812">Transmembrane</keyword>
<evidence type="ECO:0000256" key="1">
    <source>
        <dbReference type="ARBA" id="ARBA00004141"/>
    </source>
</evidence>
<dbReference type="Proteomes" id="UP000504632">
    <property type="component" value="Chromosome 5"/>
</dbReference>
<dbReference type="GeneID" id="115811948"/>
<feature type="transmembrane region" description="Helical" evidence="9">
    <location>
        <begin position="524"/>
        <end position="546"/>
    </location>
</feature>
<feature type="transmembrane region" description="Helical" evidence="9">
    <location>
        <begin position="776"/>
        <end position="796"/>
    </location>
</feature>
<comment type="subcellular location">
    <subcellularLocation>
        <location evidence="1">Membrane</location>
        <topology evidence="1">Multi-pass membrane protein</topology>
    </subcellularLocation>
</comment>
<dbReference type="InParanoid" id="A0A6J2VEJ5"/>
<evidence type="ECO:0000313" key="11">
    <source>
        <dbReference type="Proteomes" id="UP000504632"/>
    </source>
</evidence>
<evidence type="ECO:0000256" key="8">
    <source>
        <dbReference type="SAM" id="MobiDB-lite"/>
    </source>
</evidence>
<dbReference type="InterPro" id="IPR053958">
    <property type="entry name" value="HMGCR/SNAP/NPC1-like_SSD"/>
</dbReference>
<evidence type="ECO:0000256" key="9">
    <source>
        <dbReference type="SAM" id="Phobius"/>
    </source>
</evidence>
<dbReference type="FunFam" id="1.20.1640.10:FF:000007">
    <property type="entry name" value="Protein patched homolog 1"/>
    <property type="match status" value="1"/>
</dbReference>
<feature type="transmembrane region" description="Helical" evidence="9">
    <location>
        <begin position="1068"/>
        <end position="1087"/>
    </location>
</feature>
<feature type="compositionally biased region" description="Basic and acidic residues" evidence="8">
    <location>
        <begin position="1399"/>
        <end position="1420"/>
    </location>
</feature>
<dbReference type="FunFam" id="1.20.1640.10:FF:000003">
    <property type="entry name" value="protein patched homolog 1"/>
    <property type="match status" value="1"/>
</dbReference>
<feature type="domain" description="SSD" evidence="10">
    <location>
        <begin position="419"/>
        <end position="577"/>
    </location>
</feature>
<dbReference type="SUPFAM" id="SSF82866">
    <property type="entry name" value="Multidrug efflux transporter AcrB transmembrane domain"/>
    <property type="match status" value="2"/>
</dbReference>
<feature type="transmembrane region" description="Helical" evidence="9">
    <location>
        <begin position="1012"/>
        <end position="1033"/>
    </location>
</feature>
<evidence type="ECO:0000256" key="4">
    <source>
        <dbReference type="ARBA" id="ARBA00022989"/>
    </source>
</evidence>
<feature type="transmembrane region" description="Helical" evidence="9">
    <location>
        <begin position="1138"/>
        <end position="1163"/>
    </location>
</feature>
<feature type="region of interest" description="Disordered" evidence="8">
    <location>
        <begin position="1173"/>
        <end position="1197"/>
    </location>
</feature>
<dbReference type="PROSITE" id="PS50156">
    <property type="entry name" value="SSD"/>
    <property type="match status" value="1"/>
</dbReference>
<dbReference type="InterPro" id="IPR000731">
    <property type="entry name" value="SSD"/>
</dbReference>
<keyword evidence="4 9" id="KW-1133">Transmembrane helix</keyword>
<dbReference type="PANTHER" id="PTHR46022">
    <property type="entry name" value="PROTEIN PATCHED"/>
    <property type="match status" value="1"/>
</dbReference>
<feature type="compositionally biased region" description="Basic and acidic residues" evidence="8">
    <location>
        <begin position="1301"/>
        <end position="1321"/>
    </location>
</feature>